<keyword evidence="4" id="KW-0443">Lipid metabolism</keyword>
<evidence type="ECO:0000256" key="7">
    <source>
        <dbReference type="RuleBase" id="RU000363"/>
    </source>
</evidence>
<evidence type="ECO:0000256" key="1">
    <source>
        <dbReference type="ARBA" id="ARBA00005194"/>
    </source>
</evidence>
<comment type="similarity">
    <text evidence="2 7">Belongs to the short-chain dehydrogenases/reductases (SDR) family.</text>
</comment>
<keyword evidence="4" id="KW-0444">Lipid biosynthesis</keyword>
<dbReference type="GO" id="GO:0016616">
    <property type="term" value="F:oxidoreductase activity, acting on the CH-OH group of donors, NAD or NADP as acceptor"/>
    <property type="evidence" value="ECO:0007669"/>
    <property type="project" value="TreeGrafter"/>
</dbReference>
<dbReference type="SMART" id="SM00822">
    <property type="entry name" value="PKS_KR"/>
    <property type="match status" value="1"/>
</dbReference>
<dbReference type="PROSITE" id="PS00061">
    <property type="entry name" value="ADH_SHORT"/>
    <property type="match status" value="1"/>
</dbReference>
<evidence type="ECO:0000256" key="4">
    <source>
        <dbReference type="ARBA" id="ARBA00023160"/>
    </source>
</evidence>
<keyword evidence="4" id="KW-0275">Fatty acid biosynthesis</keyword>
<accession>M7B0J6</accession>
<dbReference type="GO" id="GO:0006633">
    <property type="term" value="P:fatty acid biosynthetic process"/>
    <property type="evidence" value="ECO:0007669"/>
    <property type="project" value="UniProtKB-KW"/>
</dbReference>
<dbReference type="PRINTS" id="PR00080">
    <property type="entry name" value="SDRFAMILY"/>
</dbReference>
<dbReference type="PANTHER" id="PTHR42760">
    <property type="entry name" value="SHORT-CHAIN DEHYDROGENASES/REDUCTASES FAMILY MEMBER"/>
    <property type="match status" value="1"/>
</dbReference>
<dbReference type="SUPFAM" id="SSF51735">
    <property type="entry name" value="NAD(P)-binding Rossmann-fold domains"/>
    <property type="match status" value="1"/>
</dbReference>
<dbReference type="InterPro" id="IPR036291">
    <property type="entry name" value="NAD(P)-bd_dom_sf"/>
</dbReference>
<gene>
    <name evidence="9" type="ORF">UY3_13949</name>
</gene>
<evidence type="ECO:0000313" key="9">
    <source>
        <dbReference type="EMBL" id="EMP28920.1"/>
    </source>
</evidence>
<evidence type="ECO:0000256" key="6">
    <source>
        <dbReference type="ARBA" id="ARBA00041707"/>
    </source>
</evidence>
<dbReference type="InterPro" id="IPR002347">
    <property type="entry name" value="SDR_fam"/>
</dbReference>
<evidence type="ECO:0000256" key="2">
    <source>
        <dbReference type="ARBA" id="ARBA00006484"/>
    </source>
</evidence>
<dbReference type="EMBL" id="KB559790">
    <property type="protein sequence ID" value="EMP28920.1"/>
    <property type="molecule type" value="Genomic_DNA"/>
</dbReference>
<dbReference type="eggNOG" id="KOG1200">
    <property type="taxonomic scope" value="Eukaryota"/>
</dbReference>
<evidence type="ECO:0000259" key="8">
    <source>
        <dbReference type="SMART" id="SM00822"/>
    </source>
</evidence>
<keyword evidence="4" id="KW-0276">Fatty acid metabolism</keyword>
<dbReference type="InterPro" id="IPR020904">
    <property type="entry name" value="Sc_DH/Rdtase_CS"/>
</dbReference>
<dbReference type="GO" id="GO:0048038">
    <property type="term" value="F:quinone binding"/>
    <property type="evidence" value="ECO:0007669"/>
    <property type="project" value="TreeGrafter"/>
</dbReference>
<feature type="domain" description="Ketoreductase" evidence="8">
    <location>
        <begin position="73"/>
        <end position="255"/>
    </location>
</feature>
<dbReference type="InterPro" id="IPR057326">
    <property type="entry name" value="KR_dom"/>
</dbReference>
<dbReference type="AlphaFoldDB" id="M7B0J6"/>
<protein>
    <recommendedName>
        <fullName evidence="6">3-ketoacyl-[acyl-carrier-protein] reductase beta subunit</fullName>
    </recommendedName>
    <alternativeName>
        <fullName evidence="5">Quinone reductase CBR4</fullName>
    </alternativeName>
</protein>
<keyword evidence="10" id="KW-1185">Reference proteome</keyword>
<proteinExistence type="inferred from homology"/>
<comment type="pathway">
    <text evidence="1">Lipid metabolism; fatty acid biosynthesis.</text>
</comment>
<organism evidence="9 10">
    <name type="scientific">Chelonia mydas</name>
    <name type="common">Green sea-turtle</name>
    <name type="synonym">Chelonia agassizi</name>
    <dbReference type="NCBI Taxonomy" id="8469"/>
    <lineage>
        <taxon>Eukaryota</taxon>
        <taxon>Metazoa</taxon>
        <taxon>Chordata</taxon>
        <taxon>Craniata</taxon>
        <taxon>Vertebrata</taxon>
        <taxon>Euteleostomi</taxon>
        <taxon>Archelosauria</taxon>
        <taxon>Testudinata</taxon>
        <taxon>Testudines</taxon>
        <taxon>Cryptodira</taxon>
        <taxon>Durocryptodira</taxon>
        <taxon>Americhelydia</taxon>
        <taxon>Chelonioidea</taxon>
        <taxon>Cheloniidae</taxon>
        <taxon>Chelonia</taxon>
    </lineage>
</organism>
<sequence length="287" mass="31054">MSVKLPSEALETEILLFVTDQAATVQASFHLYQYTLPPTEWTNLCGLHTQSRLGHSAEVTYLLFVNYSLEMPKVCAIFGGSRGIGKAVAQLLAWKGYRLAIIARNLEVAQTTVNHLGAGHMALSCDVAMEQDVQNTLEEVEKNLGHVNYLVNAAGVNRDGLLLRTTSEDMVSQINTNLLGTMLTCKAAVRRMLQQQGGAIVNIGSIVGLKGNSGQSVYSASKAGLVGFSRSLAKEVARKKIRVNMVAPVGPFSEISNCISLTGNEVVFKKPKHSCQGGFDLNHDLNY</sequence>
<dbReference type="Proteomes" id="UP000031443">
    <property type="component" value="Unassembled WGS sequence"/>
</dbReference>
<keyword evidence="3" id="KW-0560">Oxidoreductase</keyword>
<evidence type="ECO:0000256" key="3">
    <source>
        <dbReference type="ARBA" id="ARBA00023002"/>
    </source>
</evidence>
<dbReference type="STRING" id="8469.M7B0J6"/>
<dbReference type="Gene3D" id="3.40.50.720">
    <property type="entry name" value="NAD(P)-binding Rossmann-like Domain"/>
    <property type="match status" value="1"/>
</dbReference>
<dbReference type="PANTHER" id="PTHR42760:SF133">
    <property type="entry name" value="3-OXOACYL-[ACYL-CARRIER-PROTEIN] REDUCTASE"/>
    <property type="match status" value="1"/>
</dbReference>
<reference evidence="10" key="1">
    <citation type="journal article" date="2013" name="Nat. Genet.">
        <title>The draft genomes of soft-shell turtle and green sea turtle yield insights into the development and evolution of the turtle-specific body plan.</title>
        <authorList>
            <person name="Wang Z."/>
            <person name="Pascual-Anaya J."/>
            <person name="Zadissa A."/>
            <person name="Li W."/>
            <person name="Niimura Y."/>
            <person name="Huang Z."/>
            <person name="Li C."/>
            <person name="White S."/>
            <person name="Xiong Z."/>
            <person name="Fang D."/>
            <person name="Wang B."/>
            <person name="Ming Y."/>
            <person name="Chen Y."/>
            <person name="Zheng Y."/>
            <person name="Kuraku S."/>
            <person name="Pignatelli M."/>
            <person name="Herrero J."/>
            <person name="Beal K."/>
            <person name="Nozawa M."/>
            <person name="Li Q."/>
            <person name="Wang J."/>
            <person name="Zhang H."/>
            <person name="Yu L."/>
            <person name="Shigenobu S."/>
            <person name="Wang J."/>
            <person name="Liu J."/>
            <person name="Flicek P."/>
            <person name="Searle S."/>
            <person name="Wang J."/>
            <person name="Kuratani S."/>
            <person name="Yin Y."/>
            <person name="Aken B."/>
            <person name="Zhang G."/>
            <person name="Irie N."/>
        </authorList>
    </citation>
    <scope>NUCLEOTIDE SEQUENCE [LARGE SCALE GENOMIC DNA]</scope>
</reference>
<dbReference type="PRINTS" id="PR00081">
    <property type="entry name" value="GDHRDH"/>
</dbReference>
<name>M7B0J6_CHEMY</name>
<evidence type="ECO:0000256" key="5">
    <source>
        <dbReference type="ARBA" id="ARBA00041580"/>
    </source>
</evidence>
<dbReference type="Pfam" id="PF00106">
    <property type="entry name" value="adh_short"/>
    <property type="match status" value="1"/>
</dbReference>
<evidence type="ECO:0000313" key="10">
    <source>
        <dbReference type="Proteomes" id="UP000031443"/>
    </source>
</evidence>